<dbReference type="Proteomes" id="UP001501598">
    <property type="component" value="Unassembled WGS sequence"/>
</dbReference>
<dbReference type="Gene3D" id="1.20.1260.10">
    <property type="match status" value="1"/>
</dbReference>
<comment type="caution">
    <text evidence="2">The sequence shown here is derived from an EMBL/GenBank/DDBJ whole genome shotgun (WGS) entry which is preliminary data.</text>
</comment>
<reference evidence="3" key="1">
    <citation type="journal article" date="2019" name="Int. J. Syst. Evol. Microbiol.">
        <title>The Global Catalogue of Microorganisms (GCM) 10K type strain sequencing project: providing services to taxonomists for standard genome sequencing and annotation.</title>
        <authorList>
            <consortium name="The Broad Institute Genomics Platform"/>
            <consortium name="The Broad Institute Genome Sequencing Center for Infectious Disease"/>
            <person name="Wu L."/>
            <person name="Ma J."/>
        </authorList>
    </citation>
    <scope>NUCLEOTIDE SEQUENCE [LARGE SCALE GENOMIC DNA]</scope>
    <source>
        <strain evidence="3">JCM 17906</strain>
    </source>
</reference>
<gene>
    <name evidence="2" type="ORF">GCM10023175_66350</name>
</gene>
<evidence type="ECO:0000313" key="3">
    <source>
        <dbReference type="Proteomes" id="UP001501598"/>
    </source>
</evidence>
<feature type="region of interest" description="Disordered" evidence="1">
    <location>
        <begin position="236"/>
        <end position="264"/>
    </location>
</feature>
<name>A0ABP8S2B8_9PSEU</name>
<dbReference type="EMBL" id="BAABGT010000117">
    <property type="protein sequence ID" value="GAA4559068.1"/>
    <property type="molecule type" value="Genomic_DNA"/>
</dbReference>
<accession>A0ABP8S2B8</accession>
<evidence type="ECO:0000256" key="1">
    <source>
        <dbReference type="SAM" id="MobiDB-lite"/>
    </source>
</evidence>
<dbReference type="InterPro" id="IPR012347">
    <property type="entry name" value="Ferritin-like"/>
</dbReference>
<proteinExistence type="predicted"/>
<sequence>MSTTTAAVAQLRALEHLTRSEIALARTRTAQARTATVRAELEGNARKAETRSEAIAQALRDLDAVPDVVAPVVGWAITLAKSKAEQAQPIDEALLGDLALEHQMADRARYLLALTRSGPTSVHRLAERLVAAHTETIEWLETVLAEEAVGGPTALKPTPLQTVAAGVTKAAQLPVKLTVDGVNRVAHEVSRAGRGVQQRVGRTGDRLGRVASESRDVVATGVTSGFDAATRRAEAVSRSEGATDTATATRTVRRETGSLSSTELPVRDYDGLSVADATTAVRRLTEPSDLRAVEAYEQRHRNRAGVLNAVRERAEVVAKDAAQLR</sequence>
<organism evidence="2 3">
    <name type="scientific">Pseudonocardia xishanensis</name>
    <dbReference type="NCBI Taxonomy" id="630995"/>
    <lineage>
        <taxon>Bacteria</taxon>
        <taxon>Bacillati</taxon>
        <taxon>Actinomycetota</taxon>
        <taxon>Actinomycetes</taxon>
        <taxon>Pseudonocardiales</taxon>
        <taxon>Pseudonocardiaceae</taxon>
        <taxon>Pseudonocardia</taxon>
    </lineage>
</organism>
<protein>
    <recommendedName>
        <fullName evidence="4">Ferritin-like domain-containing protein</fullName>
    </recommendedName>
</protein>
<keyword evidence="3" id="KW-1185">Reference proteome</keyword>
<evidence type="ECO:0008006" key="4">
    <source>
        <dbReference type="Google" id="ProtNLM"/>
    </source>
</evidence>
<dbReference type="RefSeq" id="WP_345427114.1">
    <property type="nucleotide sequence ID" value="NZ_BAABGT010000117.1"/>
</dbReference>
<evidence type="ECO:0000313" key="2">
    <source>
        <dbReference type="EMBL" id="GAA4559068.1"/>
    </source>
</evidence>